<dbReference type="PANTHER" id="PTHR43133:SF52">
    <property type="entry name" value="ECF RNA POLYMERASE SIGMA FACTOR SIGL"/>
    <property type="match status" value="1"/>
</dbReference>
<dbReference type="Gene3D" id="1.10.1740.10">
    <property type="match status" value="1"/>
</dbReference>
<evidence type="ECO:0000256" key="4">
    <source>
        <dbReference type="ARBA" id="ARBA00023125"/>
    </source>
</evidence>
<protein>
    <submittedName>
        <fullName evidence="8">RNA polymerase sigma factor</fullName>
    </submittedName>
</protein>
<feature type="domain" description="RNA polymerase sigma-70 region 2" evidence="6">
    <location>
        <begin position="24"/>
        <end position="88"/>
    </location>
</feature>
<dbReference type="InterPro" id="IPR013324">
    <property type="entry name" value="RNA_pol_sigma_r3/r4-like"/>
</dbReference>
<dbReference type="PANTHER" id="PTHR43133">
    <property type="entry name" value="RNA POLYMERASE ECF-TYPE SIGMA FACTO"/>
    <property type="match status" value="1"/>
</dbReference>
<gene>
    <name evidence="8" type="ORF">KS407_12230</name>
</gene>
<dbReference type="InterPro" id="IPR013249">
    <property type="entry name" value="RNA_pol_sigma70_r4_t2"/>
</dbReference>
<dbReference type="SUPFAM" id="SSF88659">
    <property type="entry name" value="Sigma3 and sigma4 domains of RNA polymerase sigma factors"/>
    <property type="match status" value="1"/>
</dbReference>
<dbReference type="Pfam" id="PF08281">
    <property type="entry name" value="Sigma70_r4_2"/>
    <property type="match status" value="1"/>
</dbReference>
<evidence type="ECO:0000256" key="3">
    <source>
        <dbReference type="ARBA" id="ARBA00023082"/>
    </source>
</evidence>
<dbReference type="InterPro" id="IPR013325">
    <property type="entry name" value="RNA_pol_sigma_r2"/>
</dbReference>
<dbReference type="InterPro" id="IPR007627">
    <property type="entry name" value="RNA_pol_sigma70_r2"/>
</dbReference>
<dbReference type="SUPFAM" id="SSF88946">
    <property type="entry name" value="Sigma2 domain of RNA polymerase sigma factors"/>
    <property type="match status" value="1"/>
</dbReference>
<comment type="similarity">
    <text evidence="1">Belongs to the sigma-70 factor family. ECF subfamily.</text>
</comment>
<dbReference type="InterPro" id="IPR039425">
    <property type="entry name" value="RNA_pol_sigma-70-like"/>
</dbReference>
<sequence length="184" mass="21551">MRLMNAGNYHSNYQQKKKLINDWYHKYSDDIYKFIFFMTRDSQLAEDMLQETFLKAFTHLNSFNGDNEKAWLFRIARNAALDSVRKKKPLTNLLDNLPLLKSNDPSPEQVAEFSDLEATIYSVLSKMKRAHREVIILRKLKDFSTKDAALVLGWSEAKVKTTLTRALKFLRKQLEKEGVRDETV</sequence>
<name>A0ABS6JX06_9BACI</name>
<keyword evidence="4" id="KW-0238">DNA-binding</keyword>
<dbReference type="Gene3D" id="1.10.10.10">
    <property type="entry name" value="Winged helix-like DNA-binding domain superfamily/Winged helix DNA-binding domain"/>
    <property type="match status" value="1"/>
</dbReference>
<keyword evidence="9" id="KW-1185">Reference proteome</keyword>
<dbReference type="InterPro" id="IPR014284">
    <property type="entry name" value="RNA_pol_sigma-70_dom"/>
</dbReference>
<keyword evidence="5" id="KW-0804">Transcription</keyword>
<dbReference type="RefSeq" id="WP_088076441.1">
    <property type="nucleotide sequence ID" value="NZ_JAHQCR010000050.1"/>
</dbReference>
<dbReference type="NCBIfam" id="TIGR02937">
    <property type="entry name" value="sigma70-ECF"/>
    <property type="match status" value="1"/>
</dbReference>
<keyword evidence="3" id="KW-0731">Sigma factor</keyword>
<comment type="caution">
    <text evidence="8">The sequence shown here is derived from an EMBL/GenBank/DDBJ whole genome shotgun (WGS) entry which is preliminary data.</text>
</comment>
<dbReference type="InterPro" id="IPR036388">
    <property type="entry name" value="WH-like_DNA-bd_sf"/>
</dbReference>
<keyword evidence="2" id="KW-0805">Transcription regulation</keyword>
<feature type="domain" description="RNA polymerase sigma factor 70 region 4 type 2" evidence="7">
    <location>
        <begin position="120"/>
        <end position="170"/>
    </location>
</feature>
<evidence type="ECO:0000259" key="7">
    <source>
        <dbReference type="Pfam" id="PF08281"/>
    </source>
</evidence>
<evidence type="ECO:0000313" key="9">
    <source>
        <dbReference type="Proteomes" id="UP000790580"/>
    </source>
</evidence>
<accession>A0ABS6JX06</accession>
<reference evidence="8 9" key="1">
    <citation type="submission" date="2021-06" db="EMBL/GenBank/DDBJ databases">
        <title>Bacillus sp. RD4P76, an endophyte from a halophyte.</title>
        <authorList>
            <person name="Sun J.-Q."/>
        </authorList>
    </citation>
    <scope>NUCLEOTIDE SEQUENCE [LARGE SCALE GENOMIC DNA]</scope>
    <source>
        <strain evidence="8 9">JCM 17098</strain>
    </source>
</reference>
<evidence type="ECO:0000313" key="8">
    <source>
        <dbReference type="EMBL" id="MBU9722204.1"/>
    </source>
</evidence>
<dbReference type="Proteomes" id="UP000790580">
    <property type="component" value="Unassembled WGS sequence"/>
</dbReference>
<dbReference type="EMBL" id="JAHQCR010000050">
    <property type="protein sequence ID" value="MBU9722204.1"/>
    <property type="molecule type" value="Genomic_DNA"/>
</dbReference>
<evidence type="ECO:0000256" key="1">
    <source>
        <dbReference type="ARBA" id="ARBA00010641"/>
    </source>
</evidence>
<proteinExistence type="inferred from homology"/>
<organism evidence="8 9">
    <name type="scientific">Evansella alkalicola</name>
    <dbReference type="NCBI Taxonomy" id="745819"/>
    <lineage>
        <taxon>Bacteria</taxon>
        <taxon>Bacillati</taxon>
        <taxon>Bacillota</taxon>
        <taxon>Bacilli</taxon>
        <taxon>Bacillales</taxon>
        <taxon>Bacillaceae</taxon>
        <taxon>Evansella</taxon>
    </lineage>
</organism>
<evidence type="ECO:0000259" key="6">
    <source>
        <dbReference type="Pfam" id="PF04542"/>
    </source>
</evidence>
<evidence type="ECO:0000256" key="5">
    <source>
        <dbReference type="ARBA" id="ARBA00023163"/>
    </source>
</evidence>
<evidence type="ECO:0000256" key="2">
    <source>
        <dbReference type="ARBA" id="ARBA00023015"/>
    </source>
</evidence>
<dbReference type="Pfam" id="PF04542">
    <property type="entry name" value="Sigma70_r2"/>
    <property type="match status" value="1"/>
</dbReference>
<dbReference type="CDD" id="cd06171">
    <property type="entry name" value="Sigma70_r4"/>
    <property type="match status" value="1"/>
</dbReference>